<feature type="domain" description="TEX10-like TPR repeats" evidence="1">
    <location>
        <begin position="13"/>
        <end position="90"/>
    </location>
</feature>
<protein>
    <submittedName>
        <fullName evidence="2">Testis-expressed sequence 10</fullName>
    </submittedName>
</protein>
<dbReference type="EMBL" id="QBIY01009689">
    <property type="protein sequence ID" value="RXN36012.1"/>
    <property type="molecule type" value="Genomic_DNA"/>
</dbReference>
<dbReference type="InterPro" id="IPR057949">
    <property type="entry name" value="TPR_TEX10"/>
</dbReference>
<dbReference type="STRING" id="84645.A0A498NV21"/>
<dbReference type="Proteomes" id="UP000290572">
    <property type="component" value="Unassembled WGS sequence"/>
</dbReference>
<evidence type="ECO:0000313" key="2">
    <source>
        <dbReference type="EMBL" id="RXN36012.1"/>
    </source>
</evidence>
<evidence type="ECO:0000259" key="1">
    <source>
        <dbReference type="Pfam" id="PF25781"/>
    </source>
</evidence>
<dbReference type="Pfam" id="PF25781">
    <property type="entry name" value="TPR_TEX10"/>
    <property type="match status" value="1"/>
</dbReference>
<gene>
    <name evidence="2" type="ORF">ROHU_003333</name>
</gene>
<accession>A0A498NV21</accession>
<name>A0A498NV21_LABRO</name>
<reference evidence="2 3" key="1">
    <citation type="submission" date="2018-03" db="EMBL/GenBank/DDBJ databases">
        <title>Draft genome sequence of Rohu Carp (Labeo rohita).</title>
        <authorList>
            <person name="Das P."/>
            <person name="Kushwaha B."/>
            <person name="Joshi C.G."/>
            <person name="Kumar D."/>
            <person name="Nagpure N.S."/>
            <person name="Sahoo L."/>
            <person name="Das S.P."/>
            <person name="Bit A."/>
            <person name="Patnaik S."/>
            <person name="Meher P.K."/>
            <person name="Jayasankar P."/>
            <person name="Koringa P.G."/>
            <person name="Patel N.V."/>
            <person name="Hinsu A.T."/>
            <person name="Kumar R."/>
            <person name="Pandey M."/>
            <person name="Agarwal S."/>
            <person name="Srivastava S."/>
            <person name="Singh M."/>
            <person name="Iquebal M.A."/>
            <person name="Jaiswal S."/>
            <person name="Angadi U.B."/>
            <person name="Kumar N."/>
            <person name="Raza M."/>
            <person name="Shah T.M."/>
            <person name="Rai A."/>
            <person name="Jena J.K."/>
        </authorList>
    </citation>
    <scope>NUCLEOTIDE SEQUENCE [LARGE SCALE GENOMIC DNA]</scope>
    <source>
        <strain evidence="2">DASCIFA01</strain>
        <tissue evidence="2">Testis</tissue>
    </source>
</reference>
<keyword evidence="3" id="KW-1185">Reference proteome</keyword>
<dbReference type="AlphaFoldDB" id="A0A498NV21"/>
<sequence>MSYCKGDPSVSLIRSPLSGWSSSSQDVPVKDVDYLSFFFTTLTGFSSEMLRALQDTDEDGLLPSSTLSPLSVFATTLEQFLHHWDIVELVWLVSII</sequence>
<organism evidence="2 3">
    <name type="scientific">Labeo rohita</name>
    <name type="common">Indian major carp</name>
    <name type="synonym">Cyprinus rohita</name>
    <dbReference type="NCBI Taxonomy" id="84645"/>
    <lineage>
        <taxon>Eukaryota</taxon>
        <taxon>Metazoa</taxon>
        <taxon>Chordata</taxon>
        <taxon>Craniata</taxon>
        <taxon>Vertebrata</taxon>
        <taxon>Euteleostomi</taxon>
        <taxon>Actinopterygii</taxon>
        <taxon>Neopterygii</taxon>
        <taxon>Teleostei</taxon>
        <taxon>Ostariophysi</taxon>
        <taxon>Cypriniformes</taxon>
        <taxon>Cyprinidae</taxon>
        <taxon>Labeoninae</taxon>
        <taxon>Labeonini</taxon>
        <taxon>Labeo</taxon>
    </lineage>
</organism>
<proteinExistence type="predicted"/>
<comment type="caution">
    <text evidence="2">The sequence shown here is derived from an EMBL/GenBank/DDBJ whole genome shotgun (WGS) entry which is preliminary data.</text>
</comment>
<evidence type="ECO:0000313" key="3">
    <source>
        <dbReference type="Proteomes" id="UP000290572"/>
    </source>
</evidence>